<dbReference type="PhylomeDB" id="A0A0A2KIZ7"/>
<dbReference type="FunFam" id="4.10.240.10:FF:000005">
    <property type="entry name" value="Quinic acid utilization activator"/>
    <property type="match status" value="1"/>
</dbReference>
<dbReference type="CDD" id="cd12148">
    <property type="entry name" value="fungal_TF_MHR"/>
    <property type="match status" value="1"/>
</dbReference>
<accession>A0A0A2KIZ7</accession>
<dbReference type="InterPro" id="IPR036864">
    <property type="entry name" value="Zn2-C6_fun-type_DNA-bd_sf"/>
</dbReference>
<feature type="domain" description="Zn(2)-C6 fungal-type" evidence="11">
    <location>
        <begin position="40"/>
        <end position="70"/>
    </location>
</feature>
<dbReference type="SUPFAM" id="SSF57701">
    <property type="entry name" value="Zn2/Cys6 DNA-binding domain"/>
    <property type="match status" value="1"/>
</dbReference>
<dbReference type="Proteomes" id="UP000030104">
    <property type="component" value="Unassembled WGS sequence"/>
</dbReference>
<dbReference type="GO" id="GO:0000981">
    <property type="term" value="F:DNA-binding transcription factor activity, RNA polymerase II-specific"/>
    <property type="evidence" value="ECO:0007669"/>
    <property type="project" value="InterPro"/>
</dbReference>
<dbReference type="SMART" id="SM00066">
    <property type="entry name" value="GAL4"/>
    <property type="match status" value="1"/>
</dbReference>
<evidence type="ECO:0000313" key="12">
    <source>
        <dbReference type="EMBL" id="KGO67772.1"/>
    </source>
</evidence>
<dbReference type="OrthoDB" id="3364175at2759"/>
<dbReference type="InterPro" id="IPR007219">
    <property type="entry name" value="XnlR_reg_dom"/>
</dbReference>
<keyword evidence="6" id="KW-0238">DNA-binding</keyword>
<dbReference type="GO" id="GO:0045944">
    <property type="term" value="P:positive regulation of transcription by RNA polymerase II"/>
    <property type="evidence" value="ECO:0007669"/>
    <property type="project" value="TreeGrafter"/>
</dbReference>
<evidence type="ECO:0000256" key="10">
    <source>
        <dbReference type="SAM" id="MobiDB-lite"/>
    </source>
</evidence>
<dbReference type="EMBL" id="JQGA01001259">
    <property type="protein sequence ID" value="KGO67772.1"/>
    <property type="molecule type" value="Genomic_DNA"/>
</dbReference>
<evidence type="ECO:0000256" key="6">
    <source>
        <dbReference type="ARBA" id="ARBA00023125"/>
    </source>
</evidence>
<dbReference type="OMA" id="CRPCTYK"/>
<keyword evidence="3" id="KW-0862">Zinc</keyword>
<evidence type="ECO:0000256" key="7">
    <source>
        <dbReference type="ARBA" id="ARBA00023159"/>
    </source>
</evidence>
<comment type="caution">
    <text evidence="12">The sequence shown here is derived from an EMBL/GenBank/DDBJ whole genome shotgun (WGS) entry which is preliminary data.</text>
</comment>
<feature type="compositionally biased region" description="Polar residues" evidence="10">
    <location>
        <begin position="916"/>
        <end position="926"/>
    </location>
</feature>
<keyword evidence="8" id="KW-0804">Transcription</keyword>
<sequence>MSAEQRQVAGASSKTKRQWTDPEHDGKAMGEPKRQRVSRACDSCRTKKDKCDGLRPVCSTCATLGRPCTYKANPKKRGLPTGYIRSLELLWGLVFQKIQGSEDVMRALMRSVNLPSHLAAMGKETEGSDALLASFKNSTVLRDIERILILLEQPEEERERSLQAYDEEETSIDVERILSSAEAQEWQIPEGIEARETPLPGLSPTRTAVGIAPMKVTGPRPTLDCGIQTTTPDDRSLSAFPFPPNPDYPRSPSNKTHLQLPYNAWPLFDVYFSYTQCWFPILEKHDILRTAFQYTKGDVYASGLTPGSGEHAALWAVLTLASLQYASISASNDIEDQSSDRMTPSQMYVTARQLIPPESGPHEIGHVQALLILGLVKFGRQEWTGSWMLVGQAVRIAHVLGLDQPSFPSSSRTPDQEKHIGRAKHVFLGCFVLETLIAESISQFPSLRKADLARIGSINEDGLEEWHPWEDQTGLRPAQSSRASMQRGPLHALSTFNRLVSLVSILNDLCCCKHDPTISRSQLEQLELQLQRWVTELPKSYRVDLQSRPVRLASPHIFMLEMTYESVVIALGSQIAVREYDQNIPEPPHKHRATESSKRLLQLLQAYMETYSFSATAPTFGLMLRFGLPRSISRDLPSVLDMGLRNSIHNLSSQLSVLWTMPDQKAARRNVSQRSQVLETSPTASQHIDASTGGEMAIPSSLSIATPSHLHSAHATHATHAPQNDIHAAAVPENTFLSTPWLRSTQHIEDVSLLRTPSSLTSIGGASEVPPQQGHLDSSLNHGLPHPASVASETHNSTGMLAELSPSYHQTAQYHPTAYHDTSVNMGTFVDIDGYARPRRQRIAPDLDALFDELASLDGAEKAENQPEFMQNLGFVSDVGIPELYSFSGQIEPFLLAQTQQLPNNGASSGMRRESQPPNLSGTPKR</sequence>
<dbReference type="GO" id="GO:0005634">
    <property type="term" value="C:nucleus"/>
    <property type="evidence" value="ECO:0007669"/>
    <property type="project" value="UniProtKB-SubCell"/>
</dbReference>
<keyword evidence="9" id="KW-0539">Nucleus</keyword>
<feature type="compositionally biased region" description="Polar residues" evidence="10">
    <location>
        <begin position="673"/>
        <end position="689"/>
    </location>
</feature>
<comment type="subcellular location">
    <subcellularLocation>
        <location evidence="1">Nucleus</location>
    </subcellularLocation>
</comment>
<evidence type="ECO:0000256" key="1">
    <source>
        <dbReference type="ARBA" id="ARBA00004123"/>
    </source>
</evidence>
<keyword evidence="4" id="KW-0672">Quinate metabolism</keyword>
<feature type="compositionally biased region" description="Basic and acidic residues" evidence="10">
    <location>
        <begin position="18"/>
        <end position="34"/>
    </location>
</feature>
<evidence type="ECO:0000256" key="4">
    <source>
        <dbReference type="ARBA" id="ARBA00022911"/>
    </source>
</evidence>
<evidence type="ECO:0000256" key="9">
    <source>
        <dbReference type="ARBA" id="ARBA00023242"/>
    </source>
</evidence>
<dbReference type="GO" id="GO:0006351">
    <property type="term" value="P:DNA-templated transcription"/>
    <property type="evidence" value="ECO:0007669"/>
    <property type="project" value="InterPro"/>
</dbReference>
<evidence type="ECO:0000256" key="3">
    <source>
        <dbReference type="ARBA" id="ARBA00022833"/>
    </source>
</evidence>
<dbReference type="PROSITE" id="PS00463">
    <property type="entry name" value="ZN2_CY6_FUNGAL_1"/>
    <property type="match status" value="1"/>
</dbReference>
<evidence type="ECO:0000256" key="5">
    <source>
        <dbReference type="ARBA" id="ARBA00023015"/>
    </source>
</evidence>
<dbReference type="PANTHER" id="PTHR47655">
    <property type="entry name" value="QUINIC ACID UTILIZATION ACTIVATOR"/>
    <property type="match status" value="1"/>
</dbReference>
<evidence type="ECO:0000256" key="8">
    <source>
        <dbReference type="ARBA" id="ARBA00023163"/>
    </source>
</evidence>
<dbReference type="PANTHER" id="PTHR47655:SF2">
    <property type="entry name" value="QUINIC ACID UTILIZATION ACTIVATOR"/>
    <property type="match status" value="1"/>
</dbReference>
<keyword evidence="7" id="KW-0010">Activator</keyword>
<dbReference type="Gene3D" id="4.10.240.10">
    <property type="entry name" value="Zn(2)-C6 fungal-type DNA-binding domain"/>
    <property type="match status" value="1"/>
</dbReference>
<dbReference type="AlphaFoldDB" id="A0A0A2KIZ7"/>
<evidence type="ECO:0000256" key="2">
    <source>
        <dbReference type="ARBA" id="ARBA00022723"/>
    </source>
</evidence>
<keyword evidence="2" id="KW-0479">Metal-binding</keyword>
<keyword evidence="5" id="KW-0805">Transcription regulation</keyword>
<reference evidence="12 13" key="1">
    <citation type="journal article" date="2015" name="Mol. Plant Microbe Interact.">
        <title>Genome, transcriptome, and functional analyses of Penicillium expansum provide new insights into secondary metabolism and pathogenicity.</title>
        <authorList>
            <person name="Ballester A.R."/>
            <person name="Marcet-Houben M."/>
            <person name="Levin E."/>
            <person name="Sela N."/>
            <person name="Selma-Lazaro C."/>
            <person name="Carmona L."/>
            <person name="Wisniewski M."/>
            <person name="Droby S."/>
            <person name="Gonzalez-Candelas L."/>
            <person name="Gabaldon T."/>
        </authorList>
    </citation>
    <scope>NUCLEOTIDE SEQUENCE [LARGE SCALE GENOMIC DNA]</scope>
    <source>
        <strain evidence="12 13">PHI-1</strain>
    </source>
</reference>
<organism evidence="12 13">
    <name type="scientific">Penicillium italicum</name>
    <name type="common">Blue mold</name>
    <dbReference type="NCBI Taxonomy" id="40296"/>
    <lineage>
        <taxon>Eukaryota</taxon>
        <taxon>Fungi</taxon>
        <taxon>Dikarya</taxon>
        <taxon>Ascomycota</taxon>
        <taxon>Pezizomycotina</taxon>
        <taxon>Eurotiomycetes</taxon>
        <taxon>Eurotiomycetidae</taxon>
        <taxon>Eurotiales</taxon>
        <taxon>Aspergillaceae</taxon>
        <taxon>Penicillium</taxon>
    </lineage>
</organism>
<protein>
    <submittedName>
        <fullName evidence="12">Transcription factor, fungi</fullName>
    </submittedName>
</protein>
<dbReference type="GO" id="GO:0003677">
    <property type="term" value="F:DNA binding"/>
    <property type="evidence" value="ECO:0007669"/>
    <property type="project" value="UniProtKB-KW"/>
</dbReference>
<dbReference type="HOGENOM" id="CLU_007607_1_1_1"/>
<dbReference type="CDD" id="cd00067">
    <property type="entry name" value="GAL4"/>
    <property type="match status" value="1"/>
</dbReference>
<dbReference type="PROSITE" id="PS50048">
    <property type="entry name" value="ZN2_CY6_FUNGAL_2"/>
    <property type="match status" value="1"/>
</dbReference>
<name>A0A0A2KIZ7_PENIT</name>
<dbReference type="SMART" id="SM00906">
    <property type="entry name" value="Fungal_trans"/>
    <property type="match status" value="1"/>
</dbReference>
<dbReference type="InterPro" id="IPR052783">
    <property type="entry name" value="Metabolic/Drug-Res_Regulator"/>
</dbReference>
<dbReference type="Pfam" id="PF04082">
    <property type="entry name" value="Fungal_trans"/>
    <property type="match status" value="1"/>
</dbReference>
<gene>
    <name evidence="12" type="ORF">PITC_048580</name>
</gene>
<keyword evidence="13" id="KW-1185">Reference proteome</keyword>
<evidence type="ECO:0000259" key="11">
    <source>
        <dbReference type="PROSITE" id="PS50048"/>
    </source>
</evidence>
<proteinExistence type="predicted"/>
<dbReference type="STRING" id="40296.A0A0A2KIZ7"/>
<dbReference type="InterPro" id="IPR001138">
    <property type="entry name" value="Zn2Cys6_DnaBD"/>
</dbReference>
<feature type="region of interest" description="Disordered" evidence="10">
    <location>
        <begin position="1"/>
        <end position="37"/>
    </location>
</feature>
<evidence type="ECO:0000313" key="13">
    <source>
        <dbReference type="Proteomes" id="UP000030104"/>
    </source>
</evidence>
<dbReference type="GO" id="GO:0008270">
    <property type="term" value="F:zinc ion binding"/>
    <property type="evidence" value="ECO:0007669"/>
    <property type="project" value="InterPro"/>
</dbReference>
<dbReference type="Pfam" id="PF00172">
    <property type="entry name" value="Zn_clus"/>
    <property type="match status" value="1"/>
</dbReference>
<feature type="region of interest" description="Disordered" evidence="10">
    <location>
        <begin position="902"/>
        <end position="926"/>
    </location>
</feature>
<feature type="region of interest" description="Disordered" evidence="10">
    <location>
        <begin position="673"/>
        <end position="693"/>
    </location>
</feature>